<reference evidence="1" key="1">
    <citation type="submission" date="2019-11" db="UniProtKB">
        <authorList>
            <consortium name="WormBaseParasite"/>
        </authorList>
    </citation>
    <scope>IDENTIFICATION</scope>
</reference>
<accession>A0A5K3EJT3</accession>
<dbReference type="AlphaFoldDB" id="A0A5K3EJT3"/>
<proteinExistence type="predicted"/>
<protein>
    <submittedName>
        <fullName evidence="1">Secreted protein</fullName>
    </submittedName>
</protein>
<dbReference type="WBParaSite" id="MCU_001070-RA">
    <property type="protein sequence ID" value="MCU_001070-RA"/>
    <property type="gene ID" value="MCU_001070"/>
</dbReference>
<evidence type="ECO:0000313" key="1">
    <source>
        <dbReference type="WBParaSite" id="MCU_001070-RA"/>
    </source>
</evidence>
<sequence>MFTRIALRQCFLTGCGECRGTNPLLCLFKHALVIDAFAVWSFFRRSRATQSVTLTFECIQTRALLSLPRRNFLHLAPTWPRK</sequence>
<organism evidence="1">
    <name type="scientific">Mesocestoides corti</name>
    <name type="common">Flatworm</name>
    <dbReference type="NCBI Taxonomy" id="53468"/>
    <lineage>
        <taxon>Eukaryota</taxon>
        <taxon>Metazoa</taxon>
        <taxon>Spiralia</taxon>
        <taxon>Lophotrochozoa</taxon>
        <taxon>Platyhelminthes</taxon>
        <taxon>Cestoda</taxon>
        <taxon>Eucestoda</taxon>
        <taxon>Cyclophyllidea</taxon>
        <taxon>Mesocestoididae</taxon>
        <taxon>Mesocestoides</taxon>
    </lineage>
</organism>
<name>A0A5K3EJT3_MESCO</name>